<dbReference type="EMBL" id="CP017305">
    <property type="protein sequence ID" value="AOS83127.1"/>
    <property type="molecule type" value="Genomic_DNA"/>
</dbReference>
<feature type="repeat" description="TPR" evidence="3">
    <location>
        <begin position="338"/>
        <end position="371"/>
    </location>
</feature>
<evidence type="ECO:0000256" key="1">
    <source>
        <dbReference type="ARBA" id="ARBA00022737"/>
    </source>
</evidence>
<dbReference type="SUPFAM" id="SSF48452">
    <property type="entry name" value="TPR-like"/>
    <property type="match status" value="2"/>
</dbReference>
<dbReference type="Pfam" id="PF13424">
    <property type="entry name" value="TPR_12"/>
    <property type="match status" value="1"/>
</dbReference>
<dbReference type="STRING" id="274537.BIU88_02590"/>
<dbReference type="PANTHER" id="PTHR45641:SF19">
    <property type="entry name" value="NEPHROCYSTIN-3"/>
    <property type="match status" value="1"/>
</dbReference>
<sequence length="560" mass="63502">MTQSQNSDRTWAESLESAARYFTHTVGGAFRFAVTSDELVQRRFNAELQQVLRGKETPVQIHDWSKASPPDMYPAEQLRRLKAARPDTKGIICIGLERAMRESPEMLTLLNFAREALSDVGVPILFWISFRTLPLMSRFAIDLYNQRIGANLYFEHDAESADADGSAMRFIAHETVAANQDLRPLEARLKLLEKQFDELKKIQSPEKMANDIVLELLKVYVQIPGMSRMVQSLMDEYGMLIDLEKPGRCFDMATIYEYLGDVQKAEQHYHQALKQYRILVEQNPQAWLRDLALTLNNLANLQWNQNDYDSAEKGYREALDIRRDLAASNSQKCLPDVAATLNNLAKLQWSRNDYDSAEKGYREALDIRQKLAASNPQKYLPDVATTLNNLAVLQWSQNNYDLAENGYLEALGVYKALAASNPQIYLPEVAMTLNNLAALQQTRKGYDLAEKGYNEALCLYRELAESNSQTYLPDVALTLSNMGLLYQTGLPDREKSLACAQEALSILLPLKERLPKTRESFERAKQVVENWGLDPDEFIANLNISQPETPANGTSSAEHE</sequence>
<dbReference type="Pfam" id="PF13374">
    <property type="entry name" value="TPR_10"/>
    <property type="match status" value="1"/>
</dbReference>
<dbReference type="InterPro" id="IPR019734">
    <property type="entry name" value="TPR_rpt"/>
</dbReference>
<dbReference type="AlphaFoldDB" id="A0A1D8D2P0"/>
<name>A0A1D8D2P0_CHLLM</name>
<evidence type="ECO:0000256" key="2">
    <source>
        <dbReference type="ARBA" id="ARBA00022803"/>
    </source>
</evidence>
<evidence type="ECO:0000313" key="4">
    <source>
        <dbReference type="EMBL" id="AOS83127.1"/>
    </source>
</evidence>
<evidence type="ECO:0000313" key="5">
    <source>
        <dbReference type="Proteomes" id="UP000095185"/>
    </source>
</evidence>
<dbReference type="Gene3D" id="1.25.40.10">
    <property type="entry name" value="Tetratricopeptide repeat domain"/>
    <property type="match status" value="3"/>
</dbReference>
<organism evidence="4 5">
    <name type="scientific">Chlorobaculum limnaeum</name>
    <dbReference type="NCBI Taxonomy" id="274537"/>
    <lineage>
        <taxon>Bacteria</taxon>
        <taxon>Pseudomonadati</taxon>
        <taxon>Chlorobiota</taxon>
        <taxon>Chlorobiia</taxon>
        <taxon>Chlorobiales</taxon>
        <taxon>Chlorobiaceae</taxon>
        <taxon>Chlorobaculum</taxon>
    </lineage>
</organism>
<gene>
    <name evidence="4" type="ORF">BIU88_02590</name>
</gene>
<dbReference type="InterPro" id="IPR011990">
    <property type="entry name" value="TPR-like_helical_dom_sf"/>
</dbReference>
<feature type="repeat" description="TPR" evidence="3">
    <location>
        <begin position="253"/>
        <end position="286"/>
    </location>
</feature>
<evidence type="ECO:0000256" key="3">
    <source>
        <dbReference type="PROSITE-ProRule" id="PRU00339"/>
    </source>
</evidence>
<keyword evidence="2 3" id="KW-0802">TPR repeat</keyword>
<dbReference type="SMART" id="SM00028">
    <property type="entry name" value="TPR"/>
    <property type="match status" value="5"/>
</dbReference>
<keyword evidence="1" id="KW-0677">Repeat</keyword>
<dbReference type="OrthoDB" id="597008at2"/>
<reference evidence="4" key="1">
    <citation type="submission" date="2016-09" db="EMBL/GenBank/DDBJ databases">
        <title>Genome sequence of Chlorobaculum limnaeum.</title>
        <authorList>
            <person name="Liu Z."/>
            <person name="Tank M."/>
            <person name="Bryant D.A."/>
        </authorList>
    </citation>
    <scope>NUCLEOTIDE SEQUENCE [LARGE SCALE GENOMIC DNA]</scope>
    <source>
        <strain evidence="4">DSM 1677</strain>
    </source>
</reference>
<dbReference type="RefSeq" id="WP_069808853.1">
    <property type="nucleotide sequence ID" value="NZ_CP017305.1"/>
</dbReference>
<dbReference type="Proteomes" id="UP000095185">
    <property type="component" value="Chromosome"/>
</dbReference>
<dbReference type="PROSITE" id="PS50005">
    <property type="entry name" value="TPR"/>
    <property type="match status" value="3"/>
</dbReference>
<dbReference type="Pfam" id="PF13176">
    <property type="entry name" value="TPR_7"/>
    <property type="match status" value="1"/>
</dbReference>
<dbReference type="KEGG" id="clz:BIU88_02590"/>
<dbReference type="PANTHER" id="PTHR45641">
    <property type="entry name" value="TETRATRICOPEPTIDE REPEAT PROTEIN (AFU_ORTHOLOGUE AFUA_6G03870)"/>
    <property type="match status" value="1"/>
</dbReference>
<keyword evidence="5" id="KW-1185">Reference proteome</keyword>
<feature type="repeat" description="TPR" evidence="3">
    <location>
        <begin position="292"/>
        <end position="325"/>
    </location>
</feature>
<protein>
    <submittedName>
        <fullName evidence="4">Uncharacterized protein</fullName>
    </submittedName>
</protein>
<proteinExistence type="predicted"/>
<accession>A0A1D8D2P0</accession>